<sequence length="153" mass="15695">MLLEVAFDNETGLPLVAIGAAHRFVPGQGITSGNFSPKEAGVSVRVDVTVTVNKNDEVGRAANGLNTAWATYVGVHESEVGVGAEDGLRGEGFSTRLRVLTDVAVEGFEVPCAIAGDLGVVGNERAEDGGTGVAKAFVPSSKKGIVGQTRDVN</sequence>
<dbReference type="RefSeq" id="XP_009842946.1">
    <property type="nucleotide sequence ID" value="XM_009844644.1"/>
</dbReference>
<name>W4FJ73_APHAT</name>
<proteinExistence type="predicted"/>
<protein>
    <submittedName>
        <fullName evidence="1">Uncharacterized protein</fullName>
    </submittedName>
</protein>
<accession>W4FJ73</accession>
<evidence type="ECO:0000313" key="1">
    <source>
        <dbReference type="EMBL" id="ETV67542.1"/>
    </source>
</evidence>
<dbReference type="VEuPathDB" id="FungiDB:H257_16273"/>
<dbReference type="EMBL" id="KI913196">
    <property type="protein sequence ID" value="ETV67542.1"/>
    <property type="molecule type" value="Genomic_DNA"/>
</dbReference>
<organism evidence="1">
    <name type="scientific">Aphanomyces astaci</name>
    <name type="common">Crayfish plague agent</name>
    <dbReference type="NCBI Taxonomy" id="112090"/>
    <lineage>
        <taxon>Eukaryota</taxon>
        <taxon>Sar</taxon>
        <taxon>Stramenopiles</taxon>
        <taxon>Oomycota</taxon>
        <taxon>Saprolegniomycetes</taxon>
        <taxon>Saprolegniales</taxon>
        <taxon>Verrucalvaceae</taxon>
        <taxon>Aphanomyces</taxon>
    </lineage>
</organism>
<reference evidence="1" key="1">
    <citation type="submission" date="2013-12" db="EMBL/GenBank/DDBJ databases">
        <title>The Genome Sequence of Aphanomyces astaci APO3.</title>
        <authorList>
            <consortium name="The Broad Institute Genomics Platform"/>
            <person name="Russ C."/>
            <person name="Tyler B."/>
            <person name="van West P."/>
            <person name="Dieguez-Uribeondo J."/>
            <person name="Young S.K."/>
            <person name="Zeng Q."/>
            <person name="Gargeya S."/>
            <person name="Fitzgerald M."/>
            <person name="Abouelleil A."/>
            <person name="Alvarado L."/>
            <person name="Chapman S.B."/>
            <person name="Gainer-Dewar J."/>
            <person name="Goldberg J."/>
            <person name="Griggs A."/>
            <person name="Gujja S."/>
            <person name="Hansen M."/>
            <person name="Howarth C."/>
            <person name="Imamovic A."/>
            <person name="Ireland A."/>
            <person name="Larimer J."/>
            <person name="McCowan C."/>
            <person name="Murphy C."/>
            <person name="Pearson M."/>
            <person name="Poon T.W."/>
            <person name="Priest M."/>
            <person name="Roberts A."/>
            <person name="Saif S."/>
            <person name="Shea T."/>
            <person name="Sykes S."/>
            <person name="Wortman J."/>
            <person name="Nusbaum C."/>
            <person name="Birren B."/>
        </authorList>
    </citation>
    <scope>NUCLEOTIDE SEQUENCE [LARGE SCALE GENOMIC DNA]</scope>
    <source>
        <strain evidence="1">APO3</strain>
    </source>
</reference>
<gene>
    <name evidence="1" type="ORF">H257_16273</name>
</gene>
<dbReference type="AlphaFoldDB" id="W4FJ73"/>
<dbReference type="GeneID" id="20818269"/>